<dbReference type="RefSeq" id="WP_045055203.1">
    <property type="nucleotide sequence ID" value="NZ_CAWMDP010000056.1"/>
</dbReference>
<dbReference type="PATRIC" id="fig|1618023.3.peg.4751"/>
<dbReference type="Pfam" id="PF10092">
    <property type="entry name" value="DUF2330"/>
    <property type="match status" value="1"/>
</dbReference>
<keyword evidence="2" id="KW-1185">Reference proteome</keyword>
<protein>
    <recommendedName>
        <fullName evidence="3">DUF2330 domain-containing protein</fullName>
    </recommendedName>
</protein>
<gene>
    <name evidence="1" type="ORF">UH38_13590</name>
</gene>
<evidence type="ECO:0000313" key="1">
    <source>
        <dbReference type="EMBL" id="KJH71311.1"/>
    </source>
</evidence>
<organism evidence="1 2">
    <name type="scientific">Aliterella atlantica CENA595</name>
    <dbReference type="NCBI Taxonomy" id="1618023"/>
    <lineage>
        <taxon>Bacteria</taxon>
        <taxon>Bacillati</taxon>
        <taxon>Cyanobacteriota</taxon>
        <taxon>Cyanophyceae</taxon>
        <taxon>Chroococcidiopsidales</taxon>
        <taxon>Aliterellaceae</taxon>
        <taxon>Aliterella</taxon>
    </lineage>
</organism>
<comment type="caution">
    <text evidence="1">The sequence shown here is derived from an EMBL/GenBank/DDBJ whole genome shotgun (WGS) entry which is preliminary data.</text>
</comment>
<dbReference type="OrthoDB" id="9759899at2"/>
<dbReference type="InterPro" id="IPR019283">
    <property type="entry name" value="DUF2330"/>
</dbReference>
<dbReference type="AlphaFoldDB" id="A0A0D8ZVR7"/>
<dbReference type="EMBL" id="JYON01000013">
    <property type="protein sequence ID" value="KJH71311.1"/>
    <property type="molecule type" value="Genomic_DNA"/>
</dbReference>
<dbReference type="Proteomes" id="UP000032452">
    <property type="component" value="Unassembled WGS sequence"/>
</dbReference>
<accession>A0A0D8ZVR7</accession>
<reference evidence="1 2" key="1">
    <citation type="submission" date="2015-02" db="EMBL/GenBank/DDBJ databases">
        <title>Draft genome of a novel marine cyanobacterium (Chroococcales) isolated from South Atlantic Ocean.</title>
        <authorList>
            <person name="Rigonato J."/>
            <person name="Alvarenga D.O."/>
            <person name="Branco L.H."/>
            <person name="Varani A.M."/>
            <person name="Brandini F.P."/>
            <person name="Fiore M.F."/>
        </authorList>
    </citation>
    <scope>NUCLEOTIDE SEQUENCE [LARGE SCALE GENOMIC DNA]</scope>
    <source>
        <strain evidence="1 2">CENA595</strain>
    </source>
</reference>
<evidence type="ECO:0008006" key="3">
    <source>
        <dbReference type="Google" id="ProtNLM"/>
    </source>
</evidence>
<name>A0A0D8ZVR7_9CYAN</name>
<dbReference type="STRING" id="1618023.UH38_13590"/>
<dbReference type="PIRSF" id="PIRSF026449">
    <property type="entry name" value="UCP026449"/>
    <property type="match status" value="1"/>
</dbReference>
<proteinExistence type="predicted"/>
<sequence>MHIKRFLIGLIAVSLAIFCFVPNAWAFCGFYVSKADAKLYNKASQVVIARDGDRTVLTMANDYQGNVKDFALVVPVPVVLKQEQVRVGESKVIERLDAFSAPRLVEYFDEDPCATNYLNDGVFRSAAPASPVAQESARNRSDRALGVTVESQFTVGEYDIVVLSAKESNGLETWLNRNGYKITKGAKQLLQPYIRQKMKFFVAKVNLTEFDKSGYERLRPLKMAFESKKFMLPIRLGMINSTSEQDLIVYVLSPKGQAEITNYRTVNIPSDTEIPLFVKEEFGDFYKSMFKKSYTQEDKKVAFLEYAWNMSSCDPCSAEPLNDEELRQAGVFWTDSPANGNVFLTRLHVRYTRDKFPEDLMFQETANNQFFQGRYVLRHAFKGEAKCEAGKQYQRSLPRRFEQESQTLAKLTGWNIQDIRKKNNLPESQSIPWWRKLWF</sequence>
<evidence type="ECO:0000313" key="2">
    <source>
        <dbReference type="Proteomes" id="UP000032452"/>
    </source>
</evidence>
<dbReference type="InterPro" id="IPR016838">
    <property type="entry name" value="UCP026449"/>
</dbReference>